<reference evidence="2" key="1">
    <citation type="submission" date="2020-05" db="EMBL/GenBank/DDBJ databases">
        <authorList>
            <person name="Chiriac C."/>
            <person name="Salcher M."/>
            <person name="Ghai R."/>
            <person name="Kavagutti S V."/>
        </authorList>
    </citation>
    <scope>NUCLEOTIDE SEQUENCE</scope>
</reference>
<name>A0A6J6CGL4_9ZZZZ</name>
<sequence length="697" mass="77974">MQKIAQILIDQSHRQAWSTDAEKAKELNPGNPLDSGYSKLVASAEASGFGVRSHQSGTFTKESLSGVDVLVIPHASEDEWEKTLGEGSPKLTTDEISAVKDFVNSGGGLVVLGESEQPKYGNNFSELTEQFGIKIANATVQDSENNFKGVATWVLADLKKSFEFDLGFKVEQTAFYRSGVLEIKDGSDAQVIATSSMAATPSEAALVAATNFGKGRVVVLADSDIFGDDSIDELDNKNFWINIASWVAGGKAAALAQTKKDPSWAATDPSWLKLAEAIETIKPMQIKDGSIDSTVHDLAEANKQIALVLEAITELTPRFAHQADYLAQVKKDIQAWADGGFGVPDFYDSLELFRPDLKRENNVENLAVFAMYTQNGNPNRNLEAVITNTFWPDWLAEKEQVYQNSAFVPIEFVAFTSGYDTFSAVFFPETVATRELAKFYWGGIFCDREAARFRMVTRAAQQLLFLPLPPDAERVVNDQYLAQETYVLWDLIHDRTHSKGDLPFDPFMIKQRMPFWMYALEELRCDLSTFRETFVLDEQGERLGKYIRYAILFDRLFRFPITGPRVRNYDGLGGQIIFSYLHRHGGLKWTDNKLSFDWDKVNEQIVELCGEVESLYHDGIDRSRVAQWMASYEFVSDLVQPHPASTWAKGADALPVEGELKEMVNAVLDDEFPLNVFFDTLNRNLQDVILSTKGVTA</sequence>
<dbReference type="EMBL" id="CAEZTB010000010">
    <property type="protein sequence ID" value="CAB4550315.1"/>
    <property type="molecule type" value="Genomic_DNA"/>
</dbReference>
<dbReference type="Pfam" id="PF14258">
    <property type="entry name" value="DUF4350"/>
    <property type="match status" value="1"/>
</dbReference>
<dbReference type="PANTHER" id="PTHR12969:SF7">
    <property type="entry name" value="INTRAFLAGELLAR TRANSPORT PROTEIN 52 HOMOLOG"/>
    <property type="match status" value="1"/>
</dbReference>
<dbReference type="AlphaFoldDB" id="A0A6J6CGL4"/>
<gene>
    <name evidence="2" type="ORF">UFOPK1581_00121</name>
</gene>
<dbReference type="PANTHER" id="PTHR12969">
    <property type="entry name" value="NGD5/OSM-6/IFT52"/>
    <property type="match status" value="1"/>
</dbReference>
<feature type="domain" description="DUF4350" evidence="1">
    <location>
        <begin position="88"/>
        <end position="243"/>
    </location>
</feature>
<evidence type="ECO:0000259" key="1">
    <source>
        <dbReference type="Pfam" id="PF14258"/>
    </source>
</evidence>
<accession>A0A6J6CGL4</accession>
<dbReference type="InterPro" id="IPR025646">
    <property type="entry name" value="DUF4350"/>
</dbReference>
<organism evidence="2">
    <name type="scientific">freshwater metagenome</name>
    <dbReference type="NCBI Taxonomy" id="449393"/>
    <lineage>
        <taxon>unclassified sequences</taxon>
        <taxon>metagenomes</taxon>
        <taxon>ecological metagenomes</taxon>
    </lineage>
</organism>
<protein>
    <submittedName>
        <fullName evidence="2">Unannotated protein</fullName>
    </submittedName>
</protein>
<dbReference type="InterPro" id="IPR039975">
    <property type="entry name" value="IFT52"/>
</dbReference>
<dbReference type="SUPFAM" id="SSF52317">
    <property type="entry name" value="Class I glutamine amidotransferase-like"/>
    <property type="match status" value="1"/>
</dbReference>
<dbReference type="Pfam" id="PF19985">
    <property type="entry name" value="DUF6421"/>
    <property type="match status" value="1"/>
</dbReference>
<dbReference type="InterPro" id="IPR029062">
    <property type="entry name" value="Class_I_gatase-like"/>
</dbReference>
<dbReference type="Gene3D" id="3.40.50.880">
    <property type="match status" value="1"/>
</dbReference>
<dbReference type="InterPro" id="IPR046306">
    <property type="entry name" value="DUF6421"/>
</dbReference>
<proteinExistence type="predicted"/>
<evidence type="ECO:0000313" key="2">
    <source>
        <dbReference type="EMBL" id="CAB4550315.1"/>
    </source>
</evidence>